<dbReference type="PANTHER" id="PTHR23235">
    <property type="entry name" value="KRUEPPEL-LIKE TRANSCRIPTION FACTOR"/>
    <property type="match status" value="1"/>
</dbReference>
<evidence type="ECO:0000313" key="10">
    <source>
        <dbReference type="EMBL" id="KAJ3166566.1"/>
    </source>
</evidence>
<evidence type="ECO:0000256" key="5">
    <source>
        <dbReference type="ARBA" id="ARBA00022833"/>
    </source>
</evidence>
<dbReference type="GO" id="GO:0008270">
    <property type="term" value="F:zinc ion binding"/>
    <property type="evidence" value="ECO:0007669"/>
    <property type="project" value="UniProtKB-KW"/>
</dbReference>
<dbReference type="GO" id="GO:0005634">
    <property type="term" value="C:nucleus"/>
    <property type="evidence" value="ECO:0007669"/>
    <property type="project" value="UniProtKB-SubCell"/>
</dbReference>
<gene>
    <name evidence="10" type="ORF">HDU87_002071</name>
</gene>
<feature type="domain" description="C2H2-type" evidence="9">
    <location>
        <begin position="267"/>
        <end position="297"/>
    </location>
</feature>
<dbReference type="PROSITE" id="PS50157">
    <property type="entry name" value="ZINC_FINGER_C2H2_2"/>
    <property type="match status" value="3"/>
</dbReference>
<keyword evidence="2" id="KW-0479">Metal-binding</keyword>
<dbReference type="EMBL" id="JADGJQ010000166">
    <property type="protein sequence ID" value="KAJ3166566.1"/>
    <property type="molecule type" value="Genomic_DNA"/>
</dbReference>
<dbReference type="PANTHER" id="PTHR23235:SF120">
    <property type="entry name" value="KRUPPEL-LIKE FACTOR 15"/>
    <property type="match status" value="1"/>
</dbReference>
<evidence type="ECO:0000256" key="8">
    <source>
        <dbReference type="SAM" id="MobiDB-lite"/>
    </source>
</evidence>
<keyword evidence="6" id="KW-0539">Nucleus</keyword>
<dbReference type="Gene3D" id="3.30.160.60">
    <property type="entry name" value="Classic Zinc Finger"/>
    <property type="match status" value="3"/>
</dbReference>
<feature type="compositionally biased region" description="Low complexity" evidence="8">
    <location>
        <begin position="182"/>
        <end position="192"/>
    </location>
</feature>
<dbReference type="InterPro" id="IPR036236">
    <property type="entry name" value="Znf_C2H2_sf"/>
</dbReference>
<dbReference type="Proteomes" id="UP001212152">
    <property type="component" value="Unassembled WGS sequence"/>
</dbReference>
<dbReference type="InterPro" id="IPR013087">
    <property type="entry name" value="Znf_C2H2_type"/>
</dbReference>
<proteinExistence type="predicted"/>
<protein>
    <recommendedName>
        <fullName evidence="9">C2H2-type domain-containing protein</fullName>
    </recommendedName>
</protein>
<name>A0AAD5XN52_9FUNG</name>
<keyword evidence="4 7" id="KW-0863">Zinc-finger</keyword>
<evidence type="ECO:0000256" key="1">
    <source>
        <dbReference type="ARBA" id="ARBA00004123"/>
    </source>
</evidence>
<evidence type="ECO:0000256" key="6">
    <source>
        <dbReference type="ARBA" id="ARBA00023242"/>
    </source>
</evidence>
<evidence type="ECO:0000259" key="9">
    <source>
        <dbReference type="PROSITE" id="PS50157"/>
    </source>
</evidence>
<reference evidence="10" key="1">
    <citation type="submission" date="2020-05" db="EMBL/GenBank/DDBJ databases">
        <title>Phylogenomic resolution of chytrid fungi.</title>
        <authorList>
            <person name="Stajich J.E."/>
            <person name="Amses K."/>
            <person name="Simmons R."/>
            <person name="Seto K."/>
            <person name="Myers J."/>
            <person name="Bonds A."/>
            <person name="Quandt C.A."/>
            <person name="Barry K."/>
            <person name="Liu P."/>
            <person name="Grigoriev I."/>
            <person name="Longcore J.E."/>
            <person name="James T.Y."/>
        </authorList>
    </citation>
    <scope>NUCLEOTIDE SEQUENCE</scope>
    <source>
        <strain evidence="10">JEL0379</strain>
    </source>
</reference>
<accession>A0AAD5XN52</accession>
<sequence length="300" mass="33384">MAGNFETRNIAATFPQSPLSPTTSAGCVAPYPAIGNGDLRLQGGDAAAAYQLPFPAAADYDWQPADQYPTPNNLESLMHAFDMEETSMLGSPHAIDQFNDQFNDLGTTDGALFDSADYGLSGVPGDALFTDLAAAHQQQDTEESFAAPVSPLIAPKRERDLTPSDFVDQLVEVAALDWGAQSSRSDPSSSSYSERKPKRRARDTMIYTCPIQDCGKTFTRKYNLQTHVGTHNPDRPRPFECPHCNKRFLREHDLERHATVHTKEKNYRCTTPGCDKRFTRPDAVCRHLRKTRCLERHAFD</sequence>
<comment type="caution">
    <text evidence="10">The sequence shown here is derived from an EMBL/GenBank/DDBJ whole genome shotgun (WGS) entry which is preliminary data.</text>
</comment>
<evidence type="ECO:0000256" key="7">
    <source>
        <dbReference type="PROSITE-ProRule" id="PRU00042"/>
    </source>
</evidence>
<dbReference type="Pfam" id="PF00096">
    <property type="entry name" value="zf-C2H2"/>
    <property type="match status" value="3"/>
</dbReference>
<evidence type="ECO:0000313" key="11">
    <source>
        <dbReference type="Proteomes" id="UP001212152"/>
    </source>
</evidence>
<dbReference type="SUPFAM" id="SSF57667">
    <property type="entry name" value="beta-beta-alpha zinc fingers"/>
    <property type="match status" value="2"/>
</dbReference>
<keyword evidence="11" id="KW-1185">Reference proteome</keyword>
<feature type="region of interest" description="Disordered" evidence="8">
    <location>
        <begin position="179"/>
        <end position="199"/>
    </location>
</feature>
<dbReference type="GO" id="GO:0000981">
    <property type="term" value="F:DNA-binding transcription factor activity, RNA polymerase II-specific"/>
    <property type="evidence" value="ECO:0007669"/>
    <property type="project" value="TreeGrafter"/>
</dbReference>
<feature type="domain" description="C2H2-type" evidence="9">
    <location>
        <begin position="207"/>
        <end position="236"/>
    </location>
</feature>
<dbReference type="SMART" id="SM00355">
    <property type="entry name" value="ZnF_C2H2"/>
    <property type="match status" value="3"/>
</dbReference>
<dbReference type="PROSITE" id="PS00028">
    <property type="entry name" value="ZINC_FINGER_C2H2_1"/>
    <property type="match status" value="2"/>
</dbReference>
<evidence type="ECO:0000256" key="2">
    <source>
        <dbReference type="ARBA" id="ARBA00022723"/>
    </source>
</evidence>
<feature type="domain" description="C2H2-type" evidence="9">
    <location>
        <begin position="239"/>
        <end position="266"/>
    </location>
</feature>
<keyword evidence="3" id="KW-0677">Repeat</keyword>
<dbReference type="FunFam" id="3.30.160.60:FF:000145">
    <property type="entry name" value="Zinc finger protein 574"/>
    <property type="match status" value="1"/>
</dbReference>
<evidence type="ECO:0000256" key="4">
    <source>
        <dbReference type="ARBA" id="ARBA00022771"/>
    </source>
</evidence>
<evidence type="ECO:0000256" key="3">
    <source>
        <dbReference type="ARBA" id="ARBA00022737"/>
    </source>
</evidence>
<keyword evidence="5" id="KW-0862">Zinc</keyword>
<organism evidence="10 11">
    <name type="scientific">Geranomyces variabilis</name>
    <dbReference type="NCBI Taxonomy" id="109894"/>
    <lineage>
        <taxon>Eukaryota</taxon>
        <taxon>Fungi</taxon>
        <taxon>Fungi incertae sedis</taxon>
        <taxon>Chytridiomycota</taxon>
        <taxon>Chytridiomycota incertae sedis</taxon>
        <taxon>Chytridiomycetes</taxon>
        <taxon>Spizellomycetales</taxon>
        <taxon>Powellomycetaceae</taxon>
        <taxon>Geranomyces</taxon>
    </lineage>
</organism>
<comment type="subcellular location">
    <subcellularLocation>
        <location evidence="1">Nucleus</location>
    </subcellularLocation>
</comment>
<dbReference type="AlphaFoldDB" id="A0AAD5XN52"/>
<dbReference type="GO" id="GO:0000978">
    <property type="term" value="F:RNA polymerase II cis-regulatory region sequence-specific DNA binding"/>
    <property type="evidence" value="ECO:0007669"/>
    <property type="project" value="TreeGrafter"/>
</dbReference>